<dbReference type="GO" id="GO:0050126">
    <property type="term" value="F:N-carbamoylputrescine amidase activity"/>
    <property type="evidence" value="ECO:0007669"/>
    <property type="project" value="TreeGrafter"/>
</dbReference>
<evidence type="ECO:0000256" key="1">
    <source>
        <dbReference type="ARBA" id="ARBA00022801"/>
    </source>
</evidence>
<dbReference type="InterPro" id="IPR003010">
    <property type="entry name" value="C-N_Hydrolase"/>
</dbReference>
<accession>A0A1V4HJ66</accession>
<dbReference type="GO" id="GO:0033388">
    <property type="term" value="P:putrescine biosynthetic process from arginine"/>
    <property type="evidence" value="ECO:0007669"/>
    <property type="project" value="TreeGrafter"/>
</dbReference>
<dbReference type="Gene3D" id="3.60.110.10">
    <property type="entry name" value="Carbon-nitrogen hydrolase"/>
    <property type="match status" value="1"/>
</dbReference>
<dbReference type="CDD" id="cd07197">
    <property type="entry name" value="nitrilase"/>
    <property type="match status" value="1"/>
</dbReference>
<name>A0A1V4HJ66_9BACL</name>
<dbReference type="AlphaFoldDB" id="A0A1V4HJ66"/>
<dbReference type="Pfam" id="PF00795">
    <property type="entry name" value="CN_hydrolase"/>
    <property type="match status" value="1"/>
</dbReference>
<dbReference type="Proteomes" id="UP000190626">
    <property type="component" value="Unassembled WGS sequence"/>
</dbReference>
<dbReference type="EMBL" id="MBTG01000013">
    <property type="protein sequence ID" value="OPH57130.1"/>
    <property type="molecule type" value="Genomic_DNA"/>
</dbReference>
<dbReference type="PANTHER" id="PTHR43674:SF2">
    <property type="entry name" value="BETA-UREIDOPROPIONASE"/>
    <property type="match status" value="1"/>
</dbReference>
<reference evidence="4" key="1">
    <citation type="submission" date="2016-07" db="EMBL/GenBank/DDBJ databases">
        <authorList>
            <person name="Florea S."/>
            <person name="Webb J.S."/>
            <person name="Jaromczyk J."/>
            <person name="Schardl C.L."/>
        </authorList>
    </citation>
    <scope>NUCLEOTIDE SEQUENCE [LARGE SCALE GENOMIC DNA]</scope>
    <source>
        <strain evidence="4">CY1</strain>
    </source>
</reference>
<dbReference type="Gene3D" id="2.60.120.260">
    <property type="entry name" value="Galactose-binding domain-like"/>
    <property type="match status" value="1"/>
</dbReference>
<proteinExistence type="predicted"/>
<keyword evidence="4" id="KW-1185">Reference proteome</keyword>
<dbReference type="PROSITE" id="PS50263">
    <property type="entry name" value="CN_HYDROLASE"/>
    <property type="match status" value="1"/>
</dbReference>
<sequence length="437" mass="48976">MKVNVQDNNILPPFSSGIWQSWTPRLEIAPIFDKRLECNETLLIISSEDSFQAYGAWYCEIHGVLDGTSYEIMADYETKQVDYESVSVNVIVTWMDQSGKWLGRGYIDTYEITEDGLTRLKKRLDPPTGSRSVKIELEFRWSQGGSVTFRQVSLRPVEAARSRKVKLVTTYVNPNGDHRSDLSANLQELLNTLELAGHEQPDLVCLSETLYDRSSGYSVEEIAQTLNGEVVKAICQKAKEIQAYVVFNLYEKDGFCLYNTSLLIDRSGEIVGLYRKVHLPLFEAQDGITPGSDYPVFATDFGIIGLLICWDQSFVESARCLRMKGAEILCISTAGESKIQQIARAVDNGMYVVVAGINGDMVDDGSGKWVCNPRSKPSRIINPNGDILGEIGPDDSKVLGVEINLNAKFMEYWMSVGPTFGEKRSLFARERRPDTYS</sequence>
<dbReference type="InterPro" id="IPR036526">
    <property type="entry name" value="C-N_Hydrolase_sf"/>
</dbReference>
<evidence type="ECO:0000313" key="4">
    <source>
        <dbReference type="Proteomes" id="UP000190626"/>
    </source>
</evidence>
<dbReference type="RefSeq" id="WP_079413635.1">
    <property type="nucleotide sequence ID" value="NZ_MBTG01000013.1"/>
</dbReference>
<evidence type="ECO:0000259" key="2">
    <source>
        <dbReference type="PROSITE" id="PS50263"/>
    </source>
</evidence>
<dbReference type="STRING" id="1469647.BC351_24995"/>
<dbReference type="SUPFAM" id="SSF56317">
    <property type="entry name" value="Carbon-nitrogen hydrolase"/>
    <property type="match status" value="1"/>
</dbReference>
<feature type="domain" description="CN hydrolase" evidence="2">
    <location>
        <begin position="167"/>
        <end position="405"/>
    </location>
</feature>
<dbReference type="OrthoDB" id="9811121at2"/>
<comment type="caution">
    <text evidence="3">The sequence shown here is derived from an EMBL/GenBank/DDBJ whole genome shotgun (WGS) entry which is preliminary data.</text>
</comment>
<dbReference type="InterPro" id="IPR050345">
    <property type="entry name" value="Aliph_Amidase/BUP"/>
</dbReference>
<gene>
    <name evidence="3" type="ORF">BC351_24995</name>
</gene>
<evidence type="ECO:0000313" key="3">
    <source>
        <dbReference type="EMBL" id="OPH57130.1"/>
    </source>
</evidence>
<protein>
    <recommendedName>
        <fullName evidence="2">CN hydrolase domain-containing protein</fullName>
    </recommendedName>
</protein>
<keyword evidence="1" id="KW-0378">Hydrolase</keyword>
<dbReference type="PANTHER" id="PTHR43674">
    <property type="entry name" value="NITRILASE C965.09-RELATED"/>
    <property type="match status" value="1"/>
</dbReference>
<organism evidence="3 4">
    <name type="scientific">Paenibacillus ferrarius</name>
    <dbReference type="NCBI Taxonomy" id="1469647"/>
    <lineage>
        <taxon>Bacteria</taxon>
        <taxon>Bacillati</taxon>
        <taxon>Bacillota</taxon>
        <taxon>Bacilli</taxon>
        <taxon>Bacillales</taxon>
        <taxon>Paenibacillaceae</taxon>
        <taxon>Paenibacillus</taxon>
    </lineage>
</organism>